<dbReference type="NCBIfam" id="NF040712">
    <property type="entry name" value="SepH"/>
    <property type="match status" value="1"/>
</dbReference>
<evidence type="ECO:0000313" key="3">
    <source>
        <dbReference type="EMBL" id="MCT2043307.1"/>
    </source>
</evidence>
<dbReference type="InterPro" id="IPR047682">
    <property type="entry name" value="SepH-like"/>
</dbReference>
<name>A0ABT2HYC1_9MICO</name>
<keyword evidence="4" id="KW-1185">Reference proteome</keyword>
<protein>
    <submittedName>
        <fullName evidence="3">Septation protein SepH</fullName>
    </submittedName>
</protein>
<feature type="domain" description="DUF3071" evidence="2">
    <location>
        <begin position="1"/>
        <end position="164"/>
    </location>
</feature>
<dbReference type="InterPro" id="IPR021421">
    <property type="entry name" value="DUF3071"/>
</dbReference>
<organism evidence="3 4">
    <name type="scientific">Pseudoclavibacter albus</name>
    <dbReference type="NCBI Taxonomy" id="272241"/>
    <lineage>
        <taxon>Bacteria</taxon>
        <taxon>Bacillati</taxon>
        <taxon>Actinomycetota</taxon>
        <taxon>Actinomycetes</taxon>
        <taxon>Micrococcales</taxon>
        <taxon>Microbacteriaceae</taxon>
        <taxon>Pseudoclavibacter</taxon>
    </lineage>
</organism>
<sequence>MTELRFIGVEDNRLIVSGDDGRQFQVPIDDALRDAVRPKPQERRTAPKVAPREIQQLIRAGHSIDEIVTMTGAEKADVERFEAPIRAERDYMVEQARGVSVRVQSDVDPMGSDGATFGGVLDERLETINARDIAWDGWKDPEAGWHIKLSFTVDSLEREAIWTFEPKSRALSPKNDHATTLSQQGELESLAAPTLRAVQQEGERVAPIERSTARMAPTHEAEARDIPRHPTAAAPRIPGNETADLLEALRRRRGEREPLTFQDPELEAEYDEQFPAPEVPQPHRPPIAFTPRQGGLREDSGIDDPGALPAPNRTSGMTGGVDRIRRGSHGKQTKNGPRIVDVPLHGFDEVQDSDAREERPAAGASSTAARPERAKAAPVTEQKPEQPAHPGPQQRNTTASLGKKRSRKAMPSWDEIVFGTKRDDE</sequence>
<dbReference type="EMBL" id="JALXSQ010000035">
    <property type="protein sequence ID" value="MCT2043307.1"/>
    <property type="molecule type" value="Genomic_DNA"/>
</dbReference>
<evidence type="ECO:0000313" key="4">
    <source>
        <dbReference type="Proteomes" id="UP001525379"/>
    </source>
</evidence>
<accession>A0ABT2HYC1</accession>
<evidence type="ECO:0000256" key="1">
    <source>
        <dbReference type="SAM" id="MobiDB-lite"/>
    </source>
</evidence>
<proteinExistence type="predicted"/>
<reference evidence="3 4" key="1">
    <citation type="submission" date="2022-04" db="EMBL/GenBank/DDBJ databases">
        <title>Human microbiome associated bacterial genomes.</title>
        <authorList>
            <person name="Sandstrom S."/>
            <person name="Salamzade R."/>
            <person name="Kalan L.R."/>
        </authorList>
    </citation>
    <scope>NUCLEOTIDE SEQUENCE [LARGE SCALE GENOMIC DNA]</scope>
    <source>
        <strain evidence="4">p3-SID1799</strain>
    </source>
</reference>
<dbReference type="Pfam" id="PF11268">
    <property type="entry name" value="DUF3071"/>
    <property type="match status" value="1"/>
</dbReference>
<comment type="caution">
    <text evidence="3">The sequence shown here is derived from an EMBL/GenBank/DDBJ whole genome shotgun (WGS) entry which is preliminary data.</text>
</comment>
<dbReference type="RefSeq" id="WP_260104511.1">
    <property type="nucleotide sequence ID" value="NZ_JALXSQ010000035.1"/>
</dbReference>
<gene>
    <name evidence="3" type="primary">sepH</name>
    <name evidence="3" type="ORF">M3D15_08190</name>
</gene>
<dbReference type="Proteomes" id="UP001525379">
    <property type="component" value="Unassembled WGS sequence"/>
</dbReference>
<evidence type="ECO:0000259" key="2">
    <source>
        <dbReference type="Pfam" id="PF11268"/>
    </source>
</evidence>
<feature type="region of interest" description="Disordered" evidence="1">
    <location>
        <begin position="271"/>
        <end position="425"/>
    </location>
</feature>